<dbReference type="Gene3D" id="3.40.50.300">
    <property type="entry name" value="P-loop containing nucleotide triphosphate hydrolases"/>
    <property type="match status" value="1"/>
</dbReference>
<evidence type="ECO:0000313" key="4">
    <source>
        <dbReference type="EMBL" id="KAK0317657.1"/>
    </source>
</evidence>
<feature type="compositionally biased region" description="Basic residues" evidence="2">
    <location>
        <begin position="389"/>
        <end position="400"/>
    </location>
</feature>
<dbReference type="SMART" id="SM00490">
    <property type="entry name" value="HELICc"/>
    <property type="match status" value="1"/>
</dbReference>
<gene>
    <name evidence="4" type="ORF">LTR82_011426</name>
</gene>
<dbReference type="SUPFAM" id="SSF52540">
    <property type="entry name" value="P-loop containing nucleoside triphosphate hydrolases"/>
    <property type="match status" value="1"/>
</dbReference>
<dbReference type="Proteomes" id="UP001168146">
    <property type="component" value="Unassembled WGS sequence"/>
</dbReference>
<proteinExistence type="predicted"/>
<comment type="caution">
    <text evidence="4">The sequence shown here is derived from an EMBL/GenBank/DDBJ whole genome shotgun (WGS) entry which is preliminary data.</text>
</comment>
<dbReference type="AlphaFoldDB" id="A0AAN6FHP4"/>
<evidence type="ECO:0000256" key="1">
    <source>
        <dbReference type="SAM" id="Coils"/>
    </source>
</evidence>
<organism evidence="4 5">
    <name type="scientific">Friedmanniomyces endolithicus</name>
    <dbReference type="NCBI Taxonomy" id="329885"/>
    <lineage>
        <taxon>Eukaryota</taxon>
        <taxon>Fungi</taxon>
        <taxon>Dikarya</taxon>
        <taxon>Ascomycota</taxon>
        <taxon>Pezizomycotina</taxon>
        <taxon>Dothideomycetes</taxon>
        <taxon>Dothideomycetidae</taxon>
        <taxon>Mycosphaerellales</taxon>
        <taxon>Teratosphaeriaceae</taxon>
        <taxon>Friedmanniomyces</taxon>
    </lineage>
</organism>
<reference evidence="4" key="1">
    <citation type="submission" date="2021-12" db="EMBL/GenBank/DDBJ databases">
        <title>Black yeast isolated from Biological Soil Crust.</title>
        <authorList>
            <person name="Kurbessoian T."/>
        </authorList>
    </citation>
    <scope>NUCLEOTIDE SEQUENCE</scope>
    <source>
        <strain evidence="4">CCFEE 5208</strain>
    </source>
</reference>
<dbReference type="Pfam" id="PF00271">
    <property type="entry name" value="Helicase_C"/>
    <property type="match status" value="1"/>
</dbReference>
<feature type="compositionally biased region" description="Basic and acidic residues" evidence="2">
    <location>
        <begin position="358"/>
        <end position="388"/>
    </location>
</feature>
<dbReference type="InterPro" id="IPR001650">
    <property type="entry name" value="Helicase_C-like"/>
</dbReference>
<evidence type="ECO:0000256" key="2">
    <source>
        <dbReference type="SAM" id="MobiDB-lite"/>
    </source>
</evidence>
<dbReference type="InterPro" id="IPR027417">
    <property type="entry name" value="P-loop_NTPase"/>
</dbReference>
<feature type="region of interest" description="Disordered" evidence="2">
    <location>
        <begin position="325"/>
        <end position="400"/>
    </location>
</feature>
<feature type="coiled-coil region" evidence="1">
    <location>
        <begin position="67"/>
        <end position="101"/>
    </location>
</feature>
<evidence type="ECO:0000313" key="5">
    <source>
        <dbReference type="Proteomes" id="UP001168146"/>
    </source>
</evidence>
<keyword evidence="1" id="KW-0175">Coiled coil</keyword>
<accession>A0AAN6FHP4</accession>
<dbReference type="EMBL" id="JASUXU010000042">
    <property type="protein sequence ID" value="KAK0317657.1"/>
    <property type="molecule type" value="Genomic_DNA"/>
</dbReference>
<protein>
    <recommendedName>
        <fullName evidence="3">Helicase C-terminal domain-containing protein</fullName>
    </recommendedName>
</protein>
<feature type="domain" description="Helicase C-terminal" evidence="3">
    <location>
        <begin position="102"/>
        <end position="184"/>
    </location>
</feature>
<evidence type="ECO:0000259" key="3">
    <source>
        <dbReference type="SMART" id="SM00490"/>
    </source>
</evidence>
<name>A0AAN6FHP4_9PEZI</name>
<sequence>MTDTERDDLRVAFAIWSWSVRRYESKADSSYFSYSHYLGRGGAGKCEHAVERDEAKPARGVPAQEDREDFEKNLALTRKRLEDWNERCSALEKMARLAADEKTLFDILCMNAARISAGQDAKERARIISDFNDPANLDVMILVCSCRSAAESYNFQKACHNIILMDVVGLNIISQIIGRCYRIGQKHEQYIQILTANLILANHATAMVAQLAATSGSAVDTITDADCLERLKHRAFQEKVNKAVGVSNRSHVEEPREIIYDDIVHAKFLRSYGVRSDRDKVHWRNGNCMDAKLLIAEEREFYLSKGGRTAERLYEFFKDQEVALSGPSAPSSKGVEDHLKHLSSTKSRADSNAARAASRAEKEATKREKQEEKEKKERKARATQDARSRKLGRSSRRRGS</sequence>